<dbReference type="Proteomes" id="UP000093336">
    <property type="component" value="Unassembled WGS sequence"/>
</dbReference>
<dbReference type="Pfam" id="PF08837">
    <property type="entry name" value="DUF1810"/>
    <property type="match status" value="1"/>
</dbReference>
<name>A0ABX2XWB2_9GAMM</name>
<evidence type="ECO:0000313" key="2">
    <source>
        <dbReference type="Proteomes" id="UP000093336"/>
    </source>
</evidence>
<dbReference type="Gene3D" id="1.25.40.380">
    <property type="entry name" value="Protein of unknown function DUF1810"/>
    <property type="match status" value="1"/>
</dbReference>
<organism evidence="1 2">
    <name type="scientific">Legionella jamestowniensis</name>
    <dbReference type="NCBI Taxonomy" id="455"/>
    <lineage>
        <taxon>Bacteria</taxon>
        <taxon>Pseudomonadati</taxon>
        <taxon>Pseudomonadota</taxon>
        <taxon>Gammaproteobacteria</taxon>
        <taxon>Legionellales</taxon>
        <taxon>Legionellaceae</taxon>
        <taxon>Legionella</taxon>
    </lineage>
</organism>
<evidence type="ECO:0008006" key="3">
    <source>
        <dbReference type="Google" id="ProtNLM"/>
    </source>
</evidence>
<dbReference type="InterPro" id="IPR036287">
    <property type="entry name" value="Rv1873-like_sf"/>
</dbReference>
<dbReference type="InterPro" id="IPR014937">
    <property type="entry name" value="DUF1810"/>
</dbReference>
<evidence type="ECO:0000313" key="1">
    <source>
        <dbReference type="EMBL" id="OCH98925.1"/>
    </source>
</evidence>
<dbReference type="SUPFAM" id="SSF140736">
    <property type="entry name" value="Rv1873-like"/>
    <property type="match status" value="1"/>
</dbReference>
<proteinExistence type="predicted"/>
<sequence>MANLQRFHDAQKSDYQKAHDEIASGRKQSHWIWYIFPQLKSLGLSDTAQRYGIADFKEACDYLNDPILFERYLTMVKLINDQLEKKIHPATLMNGVTDAQKLVSSLTLYHSAAEYLGKNELKDSCSKALNYLANEGYIACERTMNEIYEYQLTAGVHDKDTADVEDISTAQESTPQTTTKVEIELNSTPNAATTLKVIVDTLAKSIEKKAGTRSSWFTLNTETKVEKLKAISRWLEKHPLNEQEQEAIVALIRDTCAIKRNIFGLFEPHSLQEFHTLLKTSNLKPASAKISFTSKELAQIKTHTQVAKLIQEKITPQHSEKYSL</sequence>
<accession>A0ABX2XWB2</accession>
<gene>
    <name evidence="1" type="ORF">A8135_09180</name>
</gene>
<dbReference type="EMBL" id="LYOZ01000003">
    <property type="protein sequence ID" value="OCH98925.1"/>
    <property type="molecule type" value="Genomic_DNA"/>
</dbReference>
<protein>
    <recommendedName>
        <fullName evidence="3">Calpastatin</fullName>
    </recommendedName>
</protein>
<dbReference type="RefSeq" id="WP_065620390.1">
    <property type="nucleotide sequence ID" value="NZ_LYOZ01000003.1"/>
</dbReference>
<reference evidence="1 2" key="1">
    <citation type="submission" date="2016-05" db="EMBL/GenBank/DDBJ databases">
        <authorList>
            <person name="Prochazka B."/>
            <person name="Indra A."/>
            <person name="Hasenberger P."/>
            <person name="Blaschitz M."/>
            <person name="Wagner L."/>
            <person name="Wewalka G."/>
            <person name="Sorschag S."/>
            <person name="Schmid D."/>
            <person name="Ruppitsch W."/>
        </authorList>
    </citation>
    <scope>NUCLEOTIDE SEQUENCE [LARGE SCALE GENOMIC DNA]</scope>
    <source>
        <strain evidence="1 2">974010_12</strain>
    </source>
</reference>
<keyword evidence="2" id="KW-1185">Reference proteome</keyword>
<comment type="caution">
    <text evidence="1">The sequence shown here is derived from an EMBL/GenBank/DDBJ whole genome shotgun (WGS) entry which is preliminary data.</text>
</comment>